<evidence type="ECO:0000313" key="2">
    <source>
        <dbReference type="Proteomes" id="UP000008207"/>
    </source>
</evidence>
<proteinExistence type="predicted"/>
<sequence length="92" mass="10100">MKGRELTSIDYELRVAEAIDAAVEGVELDPGMTRIQADRQAINACLSFIASIVASWDDASSPELVRSFIAIVAERLARDITEIRRDLDGPPQ</sequence>
<gene>
    <name evidence="1" type="ordered locus">Mnod_8813</name>
</gene>
<keyword evidence="2" id="KW-1185">Reference proteome</keyword>
<dbReference type="KEGG" id="mno:Mnod_8813"/>
<dbReference type="EMBL" id="CP001352">
    <property type="protein sequence ID" value="ACL63268.1"/>
    <property type="molecule type" value="Genomic_DNA"/>
</dbReference>
<reference evidence="2" key="1">
    <citation type="submission" date="2009-01" db="EMBL/GenBank/DDBJ databases">
        <title>Complete sequence of plasmid 3 of Methylobacterium nodulans ORS 2060.</title>
        <authorList>
            <consortium name="US DOE Joint Genome Institute"/>
            <person name="Lucas S."/>
            <person name="Copeland A."/>
            <person name="Lapidus A."/>
            <person name="Glavina del Rio T."/>
            <person name="Dalin E."/>
            <person name="Tice H."/>
            <person name="Bruce D."/>
            <person name="Goodwin L."/>
            <person name="Pitluck S."/>
            <person name="Sims D."/>
            <person name="Brettin T."/>
            <person name="Detter J.C."/>
            <person name="Han C."/>
            <person name="Larimer F."/>
            <person name="Land M."/>
            <person name="Hauser L."/>
            <person name="Kyrpides N."/>
            <person name="Ivanova N."/>
            <person name="Marx C.J."/>
            <person name="Richardson P."/>
        </authorList>
    </citation>
    <scope>NUCLEOTIDE SEQUENCE [LARGE SCALE GENOMIC DNA]</scope>
    <source>
        <strain evidence="2">LMG 21967 / CNCM I-2342 / ORS 2060</strain>
        <plasmid evidence="2">Plasmid pMNOD03</plasmid>
    </source>
</reference>
<organism evidence="1 2">
    <name type="scientific">Methylobacterium nodulans (strain LMG 21967 / CNCM I-2342 / ORS 2060)</name>
    <dbReference type="NCBI Taxonomy" id="460265"/>
    <lineage>
        <taxon>Bacteria</taxon>
        <taxon>Pseudomonadati</taxon>
        <taxon>Pseudomonadota</taxon>
        <taxon>Alphaproteobacteria</taxon>
        <taxon>Hyphomicrobiales</taxon>
        <taxon>Methylobacteriaceae</taxon>
        <taxon>Methylobacterium</taxon>
    </lineage>
</organism>
<keyword evidence="1" id="KW-0614">Plasmid</keyword>
<evidence type="ECO:0000313" key="1">
    <source>
        <dbReference type="EMBL" id="ACL63268.1"/>
    </source>
</evidence>
<dbReference type="HOGENOM" id="CLU_2409874_0_0_5"/>
<dbReference type="AlphaFoldDB" id="B8IXX8"/>
<geneLocation type="plasmid" evidence="1 2">
    <name>pMNOD03</name>
</geneLocation>
<accession>B8IXX8</accession>
<dbReference type="RefSeq" id="WP_012634287.1">
    <property type="nucleotide sequence ID" value="NC_011893.1"/>
</dbReference>
<name>B8IXX8_METNO</name>
<dbReference type="Proteomes" id="UP000008207">
    <property type="component" value="Plasmid pMNOD03"/>
</dbReference>
<protein>
    <submittedName>
        <fullName evidence="1">Uncharacterized protein</fullName>
    </submittedName>
</protein>